<proteinExistence type="inferred from homology"/>
<keyword evidence="9 11" id="KW-1208">Phospholipid metabolism</keyword>
<keyword evidence="11" id="KW-0067">ATP-binding</keyword>
<dbReference type="AlphaFoldDB" id="A0AA85B4V1"/>
<dbReference type="PROSITE" id="PS50035">
    <property type="entry name" value="PLD"/>
    <property type="match status" value="1"/>
</dbReference>
<evidence type="ECO:0000259" key="13">
    <source>
        <dbReference type="PROSITE" id="PS50035"/>
    </source>
</evidence>
<keyword evidence="4 11" id="KW-0444">Lipid biosynthesis</keyword>
<dbReference type="GO" id="GO:0005739">
    <property type="term" value="C:mitochondrion"/>
    <property type="evidence" value="ECO:0007669"/>
    <property type="project" value="UniProtKB-SubCell"/>
</dbReference>
<dbReference type="Pfam" id="PF13091">
    <property type="entry name" value="PLDc_2"/>
    <property type="match status" value="1"/>
</dbReference>
<feature type="region of interest" description="Disordered" evidence="12">
    <location>
        <begin position="620"/>
        <end position="640"/>
    </location>
</feature>
<evidence type="ECO:0000256" key="3">
    <source>
        <dbReference type="ARBA" id="ARBA00010682"/>
    </source>
</evidence>
<sequence length="725" mass="83094">MILKAEKEEEARRFLSMNTLDTHSKASAQAAEAEALASLSIKRNGLNEATSCFWASGSKSNEKLNKELLDKPDTVVRCPMSGKPLRYKDLVGVKFTTFEDDSKVMGFGQDKPVDREVKYCCAVSKDPLTNATVCVVLKTSGAVVTKEVVDTVIKKEMIDPINGKKMKSSDFIELQRGSLGFADERTLLTAKRWSTILQFIGCLKLPIYHINSEQIRILKTPHDFFHGLLDHIENANKRIILSTLYIGTGPLEDELVSALTKAVRERNVKLTILMDATRGQRRCLTTNYYSTNANKLSSTTNLLEHPIPYSSCHFLAPLTALPNVSILLYSHPSPNRWIRYILPNRWNEIFGVQHIKAYIFDDSVIMSGANLSHEYFTNRQDRIWIFKDFPNLANFYSDLIHNVISKFCYTLCSNGSLIANHYDIVSVSSSSFRQQFHNALSTFLINKYQDSINHYKLNPINKSINDTYIIPLLQYGYCNIQYEKKFMQSLFQYVTSSSSSSPSSSSSLSDLIHHESFKLFLASGYFNLTKLYEKLIFNMLNSTINTPIHLLCASPMANGFLKSKGCSGYIPLAYREALIQLLQLFHTTKFNSSNINVYEYTRPEWTFHAKGLWIESVHNDDDDKKKKKNEKNTDDHHHHHHHLSYSLSLVGSSNFSYRSLNRDLESQLCIITTNSNLCQSIYHERCHIFSSIYCSPITLNQLIYQTEYRLPVYIRFILPIFRWYM</sequence>
<dbReference type="PANTHER" id="PTHR12586:SF1">
    <property type="entry name" value="CDP-DIACYLGLYCEROL--GLYCEROL-3-PHOSPHATE 3-PHOSPHATIDYLTRANSFERASE, MITOCHONDRIAL"/>
    <property type="match status" value="1"/>
</dbReference>
<dbReference type="InterPro" id="IPR016270">
    <property type="entry name" value="PGS1"/>
</dbReference>
<organism evidence="14 15">
    <name type="scientific">Schistosoma mattheei</name>
    <dbReference type="NCBI Taxonomy" id="31246"/>
    <lineage>
        <taxon>Eukaryota</taxon>
        <taxon>Metazoa</taxon>
        <taxon>Spiralia</taxon>
        <taxon>Lophotrochozoa</taxon>
        <taxon>Platyhelminthes</taxon>
        <taxon>Trematoda</taxon>
        <taxon>Digenea</taxon>
        <taxon>Strigeidida</taxon>
        <taxon>Schistosomatoidea</taxon>
        <taxon>Schistosomatidae</taxon>
        <taxon>Schistosoma</taxon>
    </lineage>
</organism>
<dbReference type="SMART" id="SM00155">
    <property type="entry name" value="PLDc"/>
    <property type="match status" value="2"/>
</dbReference>
<dbReference type="InterPro" id="IPR013083">
    <property type="entry name" value="Znf_RING/FYVE/PHD"/>
</dbReference>
<accession>A0AA85B4V1</accession>
<dbReference type="GO" id="GO:0005524">
    <property type="term" value="F:ATP binding"/>
    <property type="evidence" value="ECO:0007669"/>
    <property type="project" value="UniProtKB-KW"/>
</dbReference>
<dbReference type="GO" id="GO:0032049">
    <property type="term" value="P:cardiolipin biosynthetic process"/>
    <property type="evidence" value="ECO:0007669"/>
    <property type="project" value="InterPro"/>
</dbReference>
<evidence type="ECO:0000256" key="6">
    <source>
        <dbReference type="ARBA" id="ARBA00022737"/>
    </source>
</evidence>
<comment type="pathway">
    <text evidence="2 11">Phospholipid metabolism; phosphatidylglycerol biosynthesis; phosphatidylglycerol from CDP-diacylglycerol: step 1/2.</text>
</comment>
<keyword evidence="5 11" id="KW-0808">Transferase</keyword>
<dbReference type="WBParaSite" id="SMTH1_280.1">
    <property type="protein sequence ID" value="SMTH1_280.1"/>
    <property type="gene ID" value="SMTH1_280"/>
</dbReference>
<dbReference type="SUPFAM" id="SSF56024">
    <property type="entry name" value="Phospholipase D/nuclease"/>
    <property type="match status" value="1"/>
</dbReference>
<feature type="domain" description="PLD phosphodiesterase" evidence="13">
    <location>
        <begin position="349"/>
        <end position="375"/>
    </location>
</feature>
<reference evidence="15" key="1">
    <citation type="submission" date="2023-11" db="UniProtKB">
        <authorList>
            <consortium name="WormBaseParasite"/>
        </authorList>
    </citation>
    <scope>IDENTIFICATION</scope>
</reference>
<evidence type="ECO:0000313" key="15">
    <source>
        <dbReference type="WBParaSite" id="SMTH1_280.1"/>
    </source>
</evidence>
<keyword evidence="11" id="KW-0496">Mitochondrion</keyword>
<dbReference type="CDD" id="cd16662">
    <property type="entry name" value="RING-Ubox2_NOSIP"/>
    <property type="match status" value="1"/>
</dbReference>
<evidence type="ECO:0000256" key="5">
    <source>
        <dbReference type="ARBA" id="ARBA00022679"/>
    </source>
</evidence>
<dbReference type="EC" id="2.7.8.5" evidence="11"/>
<comment type="similarity">
    <text evidence="3 11">Belongs to the CDP-alcohol phosphatidyltransferase class-II family.</text>
</comment>
<feature type="compositionally biased region" description="Basic and acidic residues" evidence="12">
    <location>
        <begin position="620"/>
        <end position="636"/>
    </location>
</feature>
<evidence type="ECO:0000256" key="10">
    <source>
        <dbReference type="ARBA" id="ARBA00048586"/>
    </source>
</evidence>
<evidence type="ECO:0000313" key="14">
    <source>
        <dbReference type="Proteomes" id="UP000050791"/>
    </source>
</evidence>
<protein>
    <recommendedName>
        <fullName evidence="11">CDP-diacylglycerol--glycerol-3-phosphate 3-phosphatidyltransferase</fullName>
        <ecNumber evidence="11">2.7.8.5</ecNumber>
    </recommendedName>
</protein>
<name>A0AA85B4V1_9TREM</name>
<comment type="catalytic activity">
    <reaction evidence="10 11">
        <text>a CDP-1,2-diacyl-sn-glycerol + sn-glycerol 3-phosphate = a 1,2-diacyl-sn-glycero-3-phospho-(1'-sn-glycero-3'-phosphate) + CMP + H(+)</text>
        <dbReference type="Rhea" id="RHEA:12593"/>
        <dbReference type="ChEBI" id="CHEBI:15378"/>
        <dbReference type="ChEBI" id="CHEBI:57597"/>
        <dbReference type="ChEBI" id="CHEBI:58332"/>
        <dbReference type="ChEBI" id="CHEBI:60110"/>
        <dbReference type="ChEBI" id="CHEBI:60377"/>
        <dbReference type="EC" id="2.7.8.5"/>
    </reaction>
</comment>
<dbReference type="CDD" id="cd09135">
    <property type="entry name" value="PLDc_PGS1_euk_1"/>
    <property type="match status" value="1"/>
</dbReference>
<keyword evidence="7 11" id="KW-0443">Lipid metabolism</keyword>
<evidence type="ECO:0000256" key="1">
    <source>
        <dbReference type="ARBA" id="ARBA00003537"/>
    </source>
</evidence>
<evidence type="ECO:0000256" key="9">
    <source>
        <dbReference type="ARBA" id="ARBA00023264"/>
    </source>
</evidence>
<keyword evidence="11" id="KW-0547">Nucleotide-binding</keyword>
<evidence type="ECO:0000256" key="2">
    <source>
        <dbReference type="ARBA" id="ARBA00005042"/>
    </source>
</evidence>
<keyword evidence="8 11" id="KW-0594">Phospholipid biosynthesis</keyword>
<comment type="function">
    <text evidence="1 11">Functions in the biosynthesis of the anionic phospholipids phosphatidylglycerol and cardiolipin.</text>
</comment>
<dbReference type="Gene3D" id="3.30.870.10">
    <property type="entry name" value="Endonuclease Chain A"/>
    <property type="match status" value="2"/>
</dbReference>
<evidence type="ECO:0000256" key="11">
    <source>
        <dbReference type="RuleBase" id="RU365024"/>
    </source>
</evidence>
<comment type="subcellular location">
    <subcellularLocation>
        <location evidence="11">Mitochondrion</location>
    </subcellularLocation>
</comment>
<dbReference type="InterPro" id="IPR001736">
    <property type="entry name" value="PLipase_D/transphosphatidylase"/>
</dbReference>
<evidence type="ECO:0000256" key="7">
    <source>
        <dbReference type="ARBA" id="ARBA00023098"/>
    </source>
</evidence>
<dbReference type="Gene3D" id="3.30.40.10">
    <property type="entry name" value="Zinc/RING finger domain, C3HC4 (zinc finger)"/>
    <property type="match status" value="1"/>
</dbReference>
<dbReference type="CDD" id="cd09137">
    <property type="entry name" value="PLDc_PGS1_euk_2"/>
    <property type="match status" value="1"/>
</dbReference>
<dbReference type="InterPro" id="IPR025202">
    <property type="entry name" value="PLD-like_dom"/>
</dbReference>
<evidence type="ECO:0000256" key="8">
    <source>
        <dbReference type="ARBA" id="ARBA00023209"/>
    </source>
</evidence>
<evidence type="ECO:0000256" key="12">
    <source>
        <dbReference type="SAM" id="MobiDB-lite"/>
    </source>
</evidence>
<evidence type="ECO:0000256" key="4">
    <source>
        <dbReference type="ARBA" id="ARBA00022516"/>
    </source>
</evidence>
<dbReference type="Proteomes" id="UP000050791">
    <property type="component" value="Unassembled WGS sequence"/>
</dbReference>
<dbReference type="PANTHER" id="PTHR12586">
    <property type="entry name" value="CDP-DIACYLGLYCEROL--SERINE O-PHOSPHATIDYLTRANSFERASE"/>
    <property type="match status" value="1"/>
</dbReference>
<dbReference type="GO" id="GO:0008444">
    <property type="term" value="F:CDP-diacylglycerol-glycerol-3-phosphate 3-phosphatidyltransferase activity"/>
    <property type="evidence" value="ECO:0007669"/>
    <property type="project" value="UniProtKB-EC"/>
</dbReference>
<keyword evidence="6" id="KW-0677">Repeat</keyword>